<evidence type="ECO:0000313" key="2">
    <source>
        <dbReference type="Proteomes" id="UP000626109"/>
    </source>
</evidence>
<dbReference type="Proteomes" id="UP000626109">
    <property type="component" value="Unassembled WGS sequence"/>
</dbReference>
<evidence type="ECO:0000313" key="1">
    <source>
        <dbReference type="EMBL" id="CAE8737914.1"/>
    </source>
</evidence>
<gene>
    <name evidence="1" type="ORF">PGLA2088_LOCUS48967</name>
</gene>
<feature type="non-terminal residue" evidence="1">
    <location>
        <position position="384"/>
    </location>
</feature>
<proteinExistence type="predicted"/>
<organism evidence="1 2">
    <name type="scientific">Polarella glacialis</name>
    <name type="common">Dinoflagellate</name>
    <dbReference type="NCBI Taxonomy" id="89957"/>
    <lineage>
        <taxon>Eukaryota</taxon>
        <taxon>Sar</taxon>
        <taxon>Alveolata</taxon>
        <taxon>Dinophyceae</taxon>
        <taxon>Suessiales</taxon>
        <taxon>Suessiaceae</taxon>
        <taxon>Polarella</taxon>
    </lineage>
</organism>
<accession>A0A813LU74</accession>
<sequence>MPKPKQRKSWASVPACVHHAGEQVMAPTRLAWEQAFQSTQQNGDPGPLTKLFKEWEEMIGKLGSPMLVPGLESILEVWCRIISGGEPALSDRAGQKNFLAGMVQAGVCRVLRKSLQRLDIVFLPFYGCRFVLQGTRLMARFVKADTKDETELQWGKMVFGELASLLPELMIVAARGRVVVERITALSAIGELTRFPFAISGQQLTSIVASLSVLLRFKPEHFQRELQLQSNMQGYQAMLLGRGAWDEKACAKMVDDVITLAKREAVGIMLLIIETYLAKDLETQLVRDFDQFQVVSYLLKLCEYCQDPVTLKFMGWVFHDLCHGSLSNLLGTPSSPSLVMTLAALYKEPYRAELAGVPSTFAHLCGVSECSRGPVRVGSWFAQQ</sequence>
<protein>
    <submittedName>
        <fullName evidence="1">Uncharacterized protein</fullName>
    </submittedName>
</protein>
<reference evidence="1" key="1">
    <citation type="submission" date="2021-02" db="EMBL/GenBank/DDBJ databases">
        <authorList>
            <person name="Dougan E. K."/>
            <person name="Rhodes N."/>
            <person name="Thang M."/>
            <person name="Chan C."/>
        </authorList>
    </citation>
    <scope>NUCLEOTIDE SEQUENCE</scope>
</reference>
<dbReference type="AlphaFoldDB" id="A0A813LU74"/>
<comment type="caution">
    <text evidence="1">The sequence shown here is derived from an EMBL/GenBank/DDBJ whole genome shotgun (WGS) entry which is preliminary data.</text>
</comment>
<name>A0A813LU74_POLGL</name>
<dbReference type="EMBL" id="CAJNNW010036844">
    <property type="protein sequence ID" value="CAE8737914.1"/>
    <property type="molecule type" value="Genomic_DNA"/>
</dbReference>